<evidence type="ECO:0000256" key="7">
    <source>
        <dbReference type="ARBA" id="ARBA00023186"/>
    </source>
</evidence>
<dbReference type="SUPFAM" id="SSF54211">
    <property type="entry name" value="Ribosomal protein S5 domain 2-like"/>
    <property type="match status" value="1"/>
</dbReference>
<feature type="binding site" evidence="11">
    <location>
        <position position="44"/>
    </location>
    <ligand>
        <name>ATP</name>
        <dbReference type="ChEBI" id="CHEBI:30616"/>
    </ligand>
</feature>
<dbReference type="SMART" id="SM00387">
    <property type="entry name" value="HATPase_c"/>
    <property type="match status" value="1"/>
</dbReference>
<dbReference type="PANTHER" id="PTHR11528">
    <property type="entry name" value="HEAT SHOCK PROTEIN 90 FAMILY MEMBER"/>
    <property type="match status" value="1"/>
</dbReference>
<keyword evidence="4 10" id="KW-0547">Nucleotide-binding</keyword>
<keyword evidence="14" id="KW-1185">Reference proteome</keyword>
<dbReference type="Gene3D" id="3.30.565.10">
    <property type="entry name" value="Histidine kinase-like ATPase, C-terminal domain"/>
    <property type="match status" value="1"/>
</dbReference>
<evidence type="ECO:0000313" key="13">
    <source>
        <dbReference type="EMBL" id="AKJ95984.1"/>
    </source>
</evidence>
<evidence type="ECO:0000256" key="6">
    <source>
        <dbReference type="ARBA" id="ARBA00023016"/>
    </source>
</evidence>
<feature type="binding site" evidence="11">
    <location>
        <begin position="128"/>
        <end position="133"/>
    </location>
    <ligand>
        <name>ATP</name>
        <dbReference type="ChEBI" id="CHEBI:30616"/>
    </ligand>
</feature>
<feature type="binding site" evidence="11">
    <location>
        <position position="180"/>
    </location>
    <ligand>
        <name>ATP</name>
        <dbReference type="ChEBI" id="CHEBI:30616"/>
    </ligand>
</feature>
<dbReference type="FunFam" id="3.30.230.80:FF:000002">
    <property type="entry name" value="Molecular chaperone HtpG"/>
    <property type="match status" value="1"/>
</dbReference>
<dbReference type="Proteomes" id="UP000064201">
    <property type="component" value="Chromosome"/>
</dbReference>
<evidence type="ECO:0000256" key="10">
    <source>
        <dbReference type="HAMAP-Rule" id="MF_00505"/>
    </source>
</evidence>
<dbReference type="InterPro" id="IPR019805">
    <property type="entry name" value="Heat_shock_protein_90_CS"/>
</dbReference>
<keyword evidence="5 10" id="KW-0067">ATP-binding</keyword>
<proteinExistence type="inferred from homology"/>
<evidence type="ECO:0000256" key="11">
    <source>
        <dbReference type="PIRSR" id="PIRSR002583-1"/>
    </source>
</evidence>
<reference evidence="13 14" key="1">
    <citation type="submission" date="2015-04" db="EMBL/GenBank/DDBJ databases">
        <title>Complete Sequence for the Genome of the Thioalkalivibrio versutus D301.</title>
        <authorList>
            <person name="Mu T."/>
            <person name="Zhou J."/>
            <person name="Xu X."/>
        </authorList>
    </citation>
    <scope>NUCLEOTIDE SEQUENCE [LARGE SCALE GENOMIC DNA]</scope>
    <source>
        <strain evidence="13 14">D301</strain>
    </source>
</reference>
<feature type="domain" description="Histidine kinase/HSP90-like ATPase" evidence="12">
    <location>
        <begin position="33"/>
        <end position="190"/>
    </location>
</feature>
<dbReference type="Pfam" id="PF13589">
    <property type="entry name" value="HATPase_c_3"/>
    <property type="match status" value="1"/>
</dbReference>
<accession>A0A0G3G6I4</accession>
<sequence>MTETQTEPSTETRRFETEVSQLLQLMIHSLYSNREIFLRELISNGADACDKLRFEALAQPDAIPQPAELVIDVEVDAEARTVTVRDNGIGMSRDEVVEHIGTIARSGTKAFLEKLTGDQKKDSQLIGQFGVGFYSSFIVADHVRLETRRAGSEQDAGTRWESRGDGEYTIAPCERTEAGTEITLTLKEDAGEFLEPVRLRHIIGRYSDHVAFPIRMRKQDEEGNPTDDWETVNRASALWTRSKSEISDEEYREFYKHVAHDFEDPAAWTHNHVEGRQEYTTLFYIPKRAPFDLWDRDARHGVKLYVKRVFIMDDADKLLPNYLRFVRGVVDSADLPLNVSREILQDNRLVDSIRSGSVKKILGLLESIAKNEPEAYAEIWQNFGRVLKEGPGEDFANQEAIAKLLRFASTHNSDDTQNVALADYLERMKEGQEAIYVITADNASAARNSPHLEIFRKHGIEVLLLSDRVDEWLLSHLREFDGKPIKNVAKGDLDLDKIIGEDVEQKDETGEQAAEGDLGDLPERLQQALGDRVESVRPSRRLVESPACIVLGEHEMALYLQELLKQAGQETFSGKPVLEVNPGHPLVARLKAAEGDEFNDLASLLFEQSLLAEGGQLEDPSGFVARLNRLLLQKAA</sequence>
<dbReference type="PROSITE" id="PS00298">
    <property type="entry name" value="HSP90"/>
    <property type="match status" value="1"/>
</dbReference>
<feature type="binding site" evidence="11">
    <location>
        <position position="341"/>
    </location>
    <ligand>
        <name>ATP</name>
        <dbReference type="ChEBI" id="CHEBI:30616"/>
    </ligand>
</feature>
<evidence type="ECO:0000256" key="5">
    <source>
        <dbReference type="ARBA" id="ARBA00022840"/>
    </source>
</evidence>
<evidence type="ECO:0000256" key="1">
    <source>
        <dbReference type="ARBA" id="ARBA00004496"/>
    </source>
</evidence>
<feature type="region of interest" description="A; substrate-binding" evidence="10">
    <location>
        <begin position="1"/>
        <end position="341"/>
    </location>
</feature>
<dbReference type="EMBL" id="CP011367">
    <property type="protein sequence ID" value="AKJ95984.1"/>
    <property type="molecule type" value="Genomic_DNA"/>
</dbReference>
<organism evidence="13 14">
    <name type="scientific">Thioalkalivibrio versutus</name>
    <dbReference type="NCBI Taxonomy" id="106634"/>
    <lineage>
        <taxon>Bacteria</taxon>
        <taxon>Pseudomonadati</taxon>
        <taxon>Pseudomonadota</taxon>
        <taxon>Gammaproteobacteria</taxon>
        <taxon>Chromatiales</taxon>
        <taxon>Ectothiorhodospiraceae</taxon>
        <taxon>Thioalkalivibrio</taxon>
    </lineage>
</organism>
<dbReference type="AlphaFoldDB" id="A0A0G3G6I4"/>
<feature type="binding site" evidence="11">
    <location>
        <position position="40"/>
    </location>
    <ligand>
        <name>ATP</name>
        <dbReference type="ChEBI" id="CHEBI:30616"/>
    </ligand>
</feature>
<dbReference type="SUPFAM" id="SSF55874">
    <property type="entry name" value="ATPase domain of HSP90 chaperone/DNA topoisomerase II/histidine kinase"/>
    <property type="match status" value="1"/>
</dbReference>
<comment type="function">
    <text evidence="8 10">Molecular chaperone. Has ATPase activity.</text>
</comment>
<dbReference type="InterPro" id="IPR020575">
    <property type="entry name" value="Hsp90_N"/>
</dbReference>
<evidence type="ECO:0000256" key="3">
    <source>
        <dbReference type="ARBA" id="ARBA00022490"/>
    </source>
</evidence>
<comment type="subcellular location">
    <subcellularLocation>
        <location evidence="1 10">Cytoplasm</location>
    </subcellularLocation>
</comment>
<dbReference type="Gene3D" id="3.30.230.80">
    <property type="match status" value="1"/>
</dbReference>
<dbReference type="GO" id="GO:0016887">
    <property type="term" value="F:ATP hydrolysis activity"/>
    <property type="evidence" value="ECO:0007669"/>
    <property type="project" value="InterPro"/>
</dbReference>
<dbReference type="SUPFAM" id="SSF110942">
    <property type="entry name" value="HSP90 C-terminal domain"/>
    <property type="match status" value="1"/>
</dbReference>
<dbReference type="InterPro" id="IPR020568">
    <property type="entry name" value="Ribosomal_Su5_D2-typ_SF"/>
</dbReference>
<dbReference type="NCBIfam" id="NF003555">
    <property type="entry name" value="PRK05218.1"/>
    <property type="match status" value="1"/>
</dbReference>
<dbReference type="RefSeq" id="WP_019571103.1">
    <property type="nucleotide sequence ID" value="NZ_CP011367.1"/>
</dbReference>
<dbReference type="PATRIC" id="fig|106634.4.peg.2397"/>
<dbReference type="HAMAP" id="MF_00505">
    <property type="entry name" value="HSP90"/>
    <property type="match status" value="1"/>
</dbReference>
<keyword evidence="7 10" id="KW-0143">Chaperone</keyword>
<name>A0A0G3G6I4_9GAMM</name>
<dbReference type="GO" id="GO:0140662">
    <property type="term" value="F:ATP-dependent protein folding chaperone"/>
    <property type="evidence" value="ECO:0007669"/>
    <property type="project" value="InterPro"/>
</dbReference>
<keyword evidence="6 10" id="KW-0346">Stress response</keyword>
<evidence type="ECO:0000256" key="2">
    <source>
        <dbReference type="ARBA" id="ARBA00008239"/>
    </source>
</evidence>
<gene>
    <name evidence="10" type="primary">htpG</name>
    <name evidence="13" type="ORF">TVD_11735</name>
</gene>
<dbReference type="GO" id="GO:0005524">
    <property type="term" value="F:ATP binding"/>
    <property type="evidence" value="ECO:0007669"/>
    <property type="project" value="UniProtKB-UniRule"/>
</dbReference>
<evidence type="ECO:0000313" key="14">
    <source>
        <dbReference type="Proteomes" id="UP000064201"/>
    </source>
</evidence>
<comment type="similarity">
    <text evidence="2 10">Belongs to the heat shock protein 90 family.</text>
</comment>
<dbReference type="InterPro" id="IPR001404">
    <property type="entry name" value="Hsp90_fam"/>
</dbReference>
<comment type="caution">
    <text evidence="10">Lacks conserved residue(s) required for the propagation of feature annotation.</text>
</comment>
<feature type="binding site" evidence="11">
    <location>
        <position position="91"/>
    </location>
    <ligand>
        <name>ATP</name>
        <dbReference type="ChEBI" id="CHEBI:30616"/>
    </ligand>
</feature>
<dbReference type="CDD" id="cd16927">
    <property type="entry name" value="HATPase_Hsp90-like"/>
    <property type="match status" value="1"/>
</dbReference>
<dbReference type="KEGG" id="tvr:TVD_11735"/>
<evidence type="ECO:0000256" key="4">
    <source>
        <dbReference type="ARBA" id="ARBA00022741"/>
    </source>
</evidence>
<dbReference type="Gene3D" id="3.40.50.11260">
    <property type="match status" value="1"/>
</dbReference>
<keyword evidence="3 10" id="KW-0963">Cytoplasm</keyword>
<dbReference type="InterPro" id="IPR037196">
    <property type="entry name" value="HSP90_C"/>
</dbReference>
<feature type="binding site" evidence="11">
    <location>
        <position position="86"/>
    </location>
    <ligand>
        <name>ATP</name>
        <dbReference type="ChEBI" id="CHEBI:30616"/>
    </ligand>
</feature>
<evidence type="ECO:0000256" key="9">
    <source>
        <dbReference type="ARBA" id="ARBA00070675"/>
    </source>
</evidence>
<feature type="region of interest" description="C" evidence="10">
    <location>
        <begin position="563"/>
        <end position="636"/>
    </location>
</feature>
<comment type="subunit">
    <text evidence="10">Homodimer.</text>
</comment>
<protein>
    <recommendedName>
        <fullName evidence="9 10">Chaperone protein HtpG</fullName>
    </recommendedName>
    <alternativeName>
        <fullName evidence="10">Heat shock protein HtpG</fullName>
    </alternativeName>
    <alternativeName>
        <fullName evidence="10">High temperature protein G</fullName>
    </alternativeName>
</protein>
<dbReference type="PRINTS" id="PR00775">
    <property type="entry name" value="HEATSHOCK90"/>
</dbReference>
<evidence type="ECO:0000259" key="12">
    <source>
        <dbReference type="SMART" id="SM00387"/>
    </source>
</evidence>
<feature type="binding site" evidence="11">
    <location>
        <begin position="106"/>
        <end position="107"/>
    </location>
    <ligand>
        <name>ATP</name>
        <dbReference type="ChEBI" id="CHEBI:30616"/>
    </ligand>
</feature>
<dbReference type="Pfam" id="PF00183">
    <property type="entry name" value="HSP90"/>
    <property type="match status" value="1"/>
</dbReference>
<dbReference type="PIRSF" id="PIRSF002583">
    <property type="entry name" value="Hsp90"/>
    <property type="match status" value="1"/>
</dbReference>
<evidence type="ECO:0000256" key="8">
    <source>
        <dbReference type="ARBA" id="ARBA00058590"/>
    </source>
</evidence>
<dbReference type="InterPro" id="IPR036890">
    <property type="entry name" value="HATPase_C_sf"/>
</dbReference>
<dbReference type="Gene3D" id="1.20.120.790">
    <property type="entry name" value="Heat shock protein 90, C-terminal domain"/>
    <property type="match status" value="1"/>
</dbReference>
<dbReference type="OrthoDB" id="9802640at2"/>
<dbReference type="STRING" id="106634.TVD_11735"/>
<dbReference type="GO" id="GO:0051082">
    <property type="term" value="F:unfolded protein binding"/>
    <property type="evidence" value="ECO:0007669"/>
    <property type="project" value="UniProtKB-UniRule"/>
</dbReference>
<dbReference type="InterPro" id="IPR003594">
    <property type="entry name" value="HATPase_dom"/>
</dbReference>
<dbReference type="FunFam" id="3.30.565.10:FF:000009">
    <property type="entry name" value="Molecular chaperone HtpG"/>
    <property type="match status" value="1"/>
</dbReference>
<dbReference type="GO" id="GO:0005737">
    <property type="term" value="C:cytoplasm"/>
    <property type="evidence" value="ECO:0007669"/>
    <property type="project" value="UniProtKB-SubCell"/>
</dbReference>